<evidence type="ECO:0000256" key="7">
    <source>
        <dbReference type="ARBA" id="ARBA00023186"/>
    </source>
</evidence>
<evidence type="ECO:0000256" key="2">
    <source>
        <dbReference type="ARBA" id="ARBA00022617"/>
    </source>
</evidence>
<dbReference type="InterPro" id="IPR004559">
    <property type="entry name" value="HemW-like"/>
</dbReference>
<keyword evidence="7" id="KW-0143">Chaperone</keyword>
<proteinExistence type="inferred from homology"/>
<keyword evidence="2" id="KW-0349">Heme</keyword>
<evidence type="ECO:0000256" key="3">
    <source>
        <dbReference type="ARBA" id="ARBA00022691"/>
    </source>
</evidence>
<keyword evidence="5" id="KW-0408">Iron</keyword>
<dbReference type="SFLD" id="SFLDG01065">
    <property type="entry name" value="anaerobic_coproporphyrinogen-I"/>
    <property type="match status" value="1"/>
</dbReference>
<dbReference type="SFLD" id="SFLDS00029">
    <property type="entry name" value="Radical_SAM"/>
    <property type="match status" value="1"/>
</dbReference>
<dbReference type="PANTHER" id="PTHR13932">
    <property type="entry name" value="COPROPORPHYRINIGEN III OXIDASE"/>
    <property type="match status" value="1"/>
</dbReference>
<accession>A0A3B1ARR7</accession>
<dbReference type="PROSITE" id="PS51918">
    <property type="entry name" value="RADICAL_SAM"/>
    <property type="match status" value="1"/>
</dbReference>
<dbReference type="NCBIfam" id="TIGR00539">
    <property type="entry name" value="hemN_rel"/>
    <property type="match status" value="1"/>
</dbReference>
<dbReference type="GO" id="GO:0006779">
    <property type="term" value="P:porphyrin-containing compound biosynthetic process"/>
    <property type="evidence" value="ECO:0007669"/>
    <property type="project" value="InterPro"/>
</dbReference>
<comment type="similarity">
    <text evidence="1">Belongs to the anaerobic coproporphyrinogen-III oxidase family. HemW subfamily.</text>
</comment>
<keyword evidence="3" id="KW-0949">S-adenosyl-L-methionine</keyword>
<dbReference type="InterPro" id="IPR058240">
    <property type="entry name" value="rSAM_sf"/>
</dbReference>
<dbReference type="SUPFAM" id="SSF102114">
    <property type="entry name" value="Radical SAM enzymes"/>
    <property type="match status" value="1"/>
</dbReference>
<dbReference type="PANTHER" id="PTHR13932:SF5">
    <property type="entry name" value="RADICAL S-ADENOSYL METHIONINE DOMAIN-CONTAINING PROTEIN 1, MITOCHONDRIAL"/>
    <property type="match status" value="1"/>
</dbReference>
<evidence type="ECO:0000313" key="9">
    <source>
        <dbReference type="EMBL" id="VAX02524.1"/>
    </source>
</evidence>
<evidence type="ECO:0000256" key="5">
    <source>
        <dbReference type="ARBA" id="ARBA00023004"/>
    </source>
</evidence>
<dbReference type="GO" id="GO:0051539">
    <property type="term" value="F:4 iron, 4 sulfur cluster binding"/>
    <property type="evidence" value="ECO:0007669"/>
    <property type="project" value="InterPro"/>
</dbReference>
<dbReference type="SFLD" id="SFLDF00562">
    <property type="entry name" value="HemN-like__clustered_with_heat"/>
    <property type="match status" value="1"/>
</dbReference>
<evidence type="ECO:0000259" key="8">
    <source>
        <dbReference type="PROSITE" id="PS51918"/>
    </source>
</evidence>
<gene>
    <name evidence="9" type="ORF">MNBD_GAMMA19-495</name>
</gene>
<dbReference type="CDD" id="cd01335">
    <property type="entry name" value="Radical_SAM"/>
    <property type="match status" value="1"/>
</dbReference>
<dbReference type="InterPro" id="IPR010723">
    <property type="entry name" value="HemN_C"/>
</dbReference>
<evidence type="ECO:0000256" key="6">
    <source>
        <dbReference type="ARBA" id="ARBA00023014"/>
    </source>
</evidence>
<evidence type="ECO:0000256" key="4">
    <source>
        <dbReference type="ARBA" id="ARBA00022723"/>
    </source>
</evidence>
<feature type="domain" description="Radical SAM core" evidence="8">
    <location>
        <begin position="6"/>
        <end position="239"/>
    </location>
</feature>
<dbReference type="InterPro" id="IPR013785">
    <property type="entry name" value="Aldolase_TIM"/>
</dbReference>
<dbReference type="Pfam" id="PF04055">
    <property type="entry name" value="Radical_SAM"/>
    <property type="match status" value="1"/>
</dbReference>
<name>A0A3B1ARR7_9ZZZZ</name>
<dbReference type="SFLD" id="SFLDF00288">
    <property type="entry name" value="HemN-like__clustered_with_nucl"/>
    <property type="match status" value="1"/>
</dbReference>
<dbReference type="SMART" id="SM00729">
    <property type="entry name" value="Elp3"/>
    <property type="match status" value="1"/>
</dbReference>
<dbReference type="InterPro" id="IPR006638">
    <property type="entry name" value="Elp3/MiaA/NifB-like_rSAM"/>
</dbReference>
<organism evidence="9">
    <name type="scientific">hydrothermal vent metagenome</name>
    <dbReference type="NCBI Taxonomy" id="652676"/>
    <lineage>
        <taxon>unclassified sequences</taxon>
        <taxon>metagenomes</taxon>
        <taxon>ecological metagenomes</taxon>
    </lineage>
</organism>
<dbReference type="EMBL" id="UOFV01000321">
    <property type="protein sequence ID" value="VAX02524.1"/>
    <property type="molecule type" value="Genomic_DNA"/>
</dbReference>
<dbReference type="InterPro" id="IPR007197">
    <property type="entry name" value="rSAM"/>
</dbReference>
<dbReference type="SFLD" id="SFLDG01082">
    <property type="entry name" value="B12-binding_domain_containing"/>
    <property type="match status" value="1"/>
</dbReference>
<dbReference type="Gene3D" id="3.20.20.70">
    <property type="entry name" value="Aldolase class I"/>
    <property type="match status" value="1"/>
</dbReference>
<sequence>MPVFQFTALPPLSLYIHLPWCVRKCPYCDFNSHALKDGIPETAYINALLADLEQDLPRIWGRRVMSVFIGGGTPSLFSPEALDQLLSGLRARLSINADAEITLEANPGTAEQEKFREYRALGINRLSIGVQSFHDDALQILGRIHGRGEAIRAAEMAHAAGFDNFNLDLMFALPNQTPAQAAEDVATAIDLESAHISYYQLTLEPNTQFYAQPPVLPNNDLAWQIQQAGQQQLAEAGYEQYEVSAYAKKKRQCVHNLNYWQFGDYLGLGAGAHGKITDAAQQTITRLAKQRQPQAFMDTAGTSQGIQSERVLTRKDVGLEFMMNALRLSAGFESALFPAHTGQQLVLIASPLRAAEEAGLLERTLKRIQPTEKGHRFLDDLLTLFVAD</sequence>
<dbReference type="AlphaFoldDB" id="A0A3B1ARR7"/>
<evidence type="ECO:0000256" key="1">
    <source>
        <dbReference type="ARBA" id="ARBA00006100"/>
    </source>
</evidence>
<dbReference type="Pfam" id="PF06969">
    <property type="entry name" value="HemN_C"/>
    <property type="match status" value="1"/>
</dbReference>
<dbReference type="GO" id="GO:0005737">
    <property type="term" value="C:cytoplasm"/>
    <property type="evidence" value="ECO:0007669"/>
    <property type="project" value="InterPro"/>
</dbReference>
<keyword evidence="6" id="KW-0411">Iron-sulfur</keyword>
<keyword evidence="4" id="KW-0479">Metal-binding</keyword>
<dbReference type="GO" id="GO:0004109">
    <property type="term" value="F:coproporphyrinogen oxidase activity"/>
    <property type="evidence" value="ECO:0007669"/>
    <property type="project" value="InterPro"/>
</dbReference>
<dbReference type="InterPro" id="IPR034505">
    <property type="entry name" value="Coproporphyrinogen-III_oxidase"/>
</dbReference>
<reference evidence="9" key="1">
    <citation type="submission" date="2018-06" db="EMBL/GenBank/DDBJ databases">
        <authorList>
            <person name="Zhirakovskaya E."/>
        </authorList>
    </citation>
    <scope>NUCLEOTIDE SEQUENCE</scope>
</reference>
<dbReference type="GO" id="GO:0046872">
    <property type="term" value="F:metal ion binding"/>
    <property type="evidence" value="ECO:0007669"/>
    <property type="project" value="UniProtKB-KW"/>
</dbReference>
<protein>
    <submittedName>
        <fullName evidence="9">Radical SAM family enzyme, similar to coproporphyrinogen III oxidase, oxygen-independent, clustered with nucleoside-triphosphatase RdgB</fullName>
    </submittedName>
</protein>